<gene>
    <name evidence="2" type="ORF">MEDL_32732</name>
</gene>
<dbReference type="EMBL" id="CAJPWZ010001624">
    <property type="protein sequence ID" value="CAG2219178.1"/>
    <property type="molecule type" value="Genomic_DNA"/>
</dbReference>
<reference evidence="2" key="1">
    <citation type="submission" date="2021-03" db="EMBL/GenBank/DDBJ databases">
        <authorList>
            <person name="Bekaert M."/>
        </authorList>
    </citation>
    <scope>NUCLEOTIDE SEQUENCE</scope>
</reference>
<keyword evidence="1" id="KW-0812">Transmembrane</keyword>
<evidence type="ECO:0000256" key="1">
    <source>
        <dbReference type="SAM" id="Phobius"/>
    </source>
</evidence>
<organism evidence="2 3">
    <name type="scientific">Mytilus edulis</name>
    <name type="common">Blue mussel</name>
    <dbReference type="NCBI Taxonomy" id="6550"/>
    <lineage>
        <taxon>Eukaryota</taxon>
        <taxon>Metazoa</taxon>
        <taxon>Spiralia</taxon>
        <taxon>Lophotrochozoa</taxon>
        <taxon>Mollusca</taxon>
        <taxon>Bivalvia</taxon>
        <taxon>Autobranchia</taxon>
        <taxon>Pteriomorphia</taxon>
        <taxon>Mytilida</taxon>
        <taxon>Mytiloidea</taxon>
        <taxon>Mytilidae</taxon>
        <taxon>Mytilinae</taxon>
        <taxon>Mytilus</taxon>
    </lineage>
</organism>
<dbReference type="AlphaFoldDB" id="A0A8S3SF35"/>
<accession>A0A8S3SF35</accession>
<keyword evidence="1" id="KW-0472">Membrane</keyword>
<feature type="transmembrane region" description="Helical" evidence="1">
    <location>
        <begin position="174"/>
        <end position="199"/>
    </location>
</feature>
<dbReference type="OrthoDB" id="10374483at2759"/>
<protein>
    <submittedName>
        <fullName evidence="2">Uncharacterized protein</fullName>
    </submittedName>
</protein>
<evidence type="ECO:0000313" key="3">
    <source>
        <dbReference type="Proteomes" id="UP000683360"/>
    </source>
</evidence>
<name>A0A8S3SF35_MYTED</name>
<sequence length="205" mass="23253">MQKIQDAECNGTGSSDTISVYKAKSENTNSLHFSERPTDKDNPHLQLTTSLFSLLQSQTKEHKKIPEISGIKETAKIFQTKLPVVLNITEHGIYTLPNIIHTNATDLLNNNCECKRISKWAKLLSSNISKSDLDILLAKDIQKLKKDLTLNRKSLNSYTRRLTSAHDDRRSAKAIGWIGIIVISLFLSFFFLFDLVLILQHFKIV</sequence>
<dbReference type="Proteomes" id="UP000683360">
    <property type="component" value="Unassembled WGS sequence"/>
</dbReference>
<evidence type="ECO:0000313" key="2">
    <source>
        <dbReference type="EMBL" id="CAG2219178.1"/>
    </source>
</evidence>
<keyword evidence="3" id="KW-1185">Reference proteome</keyword>
<proteinExistence type="predicted"/>
<comment type="caution">
    <text evidence="2">The sequence shown here is derived from an EMBL/GenBank/DDBJ whole genome shotgun (WGS) entry which is preliminary data.</text>
</comment>
<keyword evidence="1" id="KW-1133">Transmembrane helix</keyword>